<organism evidence="2 3">
    <name type="scientific">Polyplax serrata</name>
    <name type="common">Common mouse louse</name>
    <dbReference type="NCBI Taxonomy" id="468196"/>
    <lineage>
        <taxon>Eukaryota</taxon>
        <taxon>Metazoa</taxon>
        <taxon>Ecdysozoa</taxon>
        <taxon>Arthropoda</taxon>
        <taxon>Hexapoda</taxon>
        <taxon>Insecta</taxon>
        <taxon>Pterygota</taxon>
        <taxon>Neoptera</taxon>
        <taxon>Paraneoptera</taxon>
        <taxon>Psocodea</taxon>
        <taxon>Troctomorpha</taxon>
        <taxon>Phthiraptera</taxon>
        <taxon>Anoplura</taxon>
        <taxon>Polyplacidae</taxon>
        <taxon>Polyplax</taxon>
    </lineage>
</organism>
<keyword evidence="3" id="KW-1185">Reference proteome</keyword>
<sequence>MRKDGLEERVQAELREGEIWEKRMKSKERKKERKRWVDGTGCRTGYGWKKGKRQRKGIRKGGSVGRWRQRKGAPEPRTWDKDELVSFENWESARHGVCNHAARPS</sequence>
<name>A0ABR1AEH5_POLSC</name>
<evidence type="ECO:0000256" key="1">
    <source>
        <dbReference type="SAM" id="MobiDB-lite"/>
    </source>
</evidence>
<feature type="compositionally biased region" description="Basic residues" evidence="1">
    <location>
        <begin position="49"/>
        <end position="59"/>
    </location>
</feature>
<dbReference type="EMBL" id="JAWJWF010000051">
    <property type="protein sequence ID" value="KAK6617669.1"/>
    <property type="molecule type" value="Genomic_DNA"/>
</dbReference>
<evidence type="ECO:0000313" key="2">
    <source>
        <dbReference type="EMBL" id="KAK6617669.1"/>
    </source>
</evidence>
<dbReference type="Proteomes" id="UP001359485">
    <property type="component" value="Unassembled WGS sequence"/>
</dbReference>
<accession>A0ABR1AEH5</accession>
<feature type="region of interest" description="Disordered" evidence="1">
    <location>
        <begin position="47"/>
        <end position="79"/>
    </location>
</feature>
<proteinExistence type="predicted"/>
<protein>
    <submittedName>
        <fullName evidence="2">Uncharacterized protein</fullName>
    </submittedName>
</protein>
<comment type="caution">
    <text evidence="2">The sequence shown here is derived from an EMBL/GenBank/DDBJ whole genome shotgun (WGS) entry which is preliminary data.</text>
</comment>
<gene>
    <name evidence="2" type="ORF">RUM44_005257</name>
</gene>
<evidence type="ECO:0000313" key="3">
    <source>
        <dbReference type="Proteomes" id="UP001359485"/>
    </source>
</evidence>
<reference evidence="2 3" key="1">
    <citation type="submission" date="2023-09" db="EMBL/GenBank/DDBJ databases">
        <title>Genomes of two closely related lineages of the louse Polyplax serrata with different host specificities.</title>
        <authorList>
            <person name="Martinu J."/>
            <person name="Tarabai H."/>
            <person name="Stefka J."/>
            <person name="Hypsa V."/>
        </authorList>
    </citation>
    <scope>NUCLEOTIDE SEQUENCE [LARGE SCALE GENOMIC DNA]</scope>
    <source>
        <strain evidence="2">98ZLc_SE</strain>
    </source>
</reference>